<dbReference type="AlphaFoldDB" id="A0A1F6EMW8"/>
<evidence type="ECO:0000313" key="1">
    <source>
        <dbReference type="EMBL" id="OGG74980.1"/>
    </source>
</evidence>
<protein>
    <submittedName>
        <fullName evidence="1">Uncharacterized protein</fullName>
    </submittedName>
</protein>
<comment type="caution">
    <text evidence="1">The sequence shown here is derived from an EMBL/GenBank/DDBJ whole genome shotgun (WGS) entry which is preliminary data.</text>
</comment>
<dbReference type="STRING" id="1798507.A3A34_04155"/>
<proteinExistence type="predicted"/>
<evidence type="ECO:0000313" key="2">
    <source>
        <dbReference type="Proteomes" id="UP000178587"/>
    </source>
</evidence>
<sequence>MEKKKESGLEKLARLIKEESDNIRAIMATKDDLKAFATKEDVRAIVDKAVDDAKDELMAEIRPMARAVDKDAITTVNHEKPILRIEKHLAFK</sequence>
<dbReference type="Proteomes" id="UP000178587">
    <property type="component" value="Unassembled WGS sequence"/>
</dbReference>
<name>A0A1F6EMW8_9BACT</name>
<reference evidence="1 2" key="1">
    <citation type="journal article" date="2016" name="Nat. Commun.">
        <title>Thousands of microbial genomes shed light on interconnected biogeochemical processes in an aquifer system.</title>
        <authorList>
            <person name="Anantharaman K."/>
            <person name="Brown C.T."/>
            <person name="Hug L.A."/>
            <person name="Sharon I."/>
            <person name="Castelle C.J."/>
            <person name="Probst A.J."/>
            <person name="Thomas B.C."/>
            <person name="Singh A."/>
            <person name="Wilkins M.J."/>
            <person name="Karaoz U."/>
            <person name="Brodie E.L."/>
            <person name="Williams K.H."/>
            <person name="Hubbard S.S."/>
            <person name="Banfield J.F."/>
        </authorList>
    </citation>
    <scope>NUCLEOTIDE SEQUENCE [LARGE SCALE GENOMIC DNA]</scope>
</reference>
<accession>A0A1F6EMW8</accession>
<organism evidence="1 2">
    <name type="scientific">Candidatus Kaiserbacteria bacterium RIFCSPLOWO2_01_FULL_50_24</name>
    <dbReference type="NCBI Taxonomy" id="1798507"/>
    <lineage>
        <taxon>Bacteria</taxon>
        <taxon>Candidatus Kaiseribacteriota</taxon>
    </lineage>
</organism>
<gene>
    <name evidence="1" type="ORF">A3A34_04155</name>
</gene>
<dbReference type="EMBL" id="MFLU01000010">
    <property type="protein sequence ID" value="OGG74980.1"/>
    <property type="molecule type" value="Genomic_DNA"/>
</dbReference>